<keyword evidence="2" id="KW-1185">Reference proteome</keyword>
<accession>A0ABV2TLD9</accession>
<reference evidence="1 2" key="1">
    <citation type="submission" date="2024-07" db="EMBL/GenBank/DDBJ databases">
        <title>Uliginosibacterium flavum JJ3220;KACC:17644.</title>
        <authorList>
            <person name="Kim M.K."/>
        </authorList>
    </citation>
    <scope>NUCLEOTIDE SEQUENCE [LARGE SCALE GENOMIC DNA]</scope>
    <source>
        <strain evidence="1 2">KACC:17644</strain>
    </source>
</reference>
<proteinExistence type="predicted"/>
<dbReference type="EMBL" id="JBEWZI010000008">
    <property type="protein sequence ID" value="MET7014358.1"/>
    <property type="molecule type" value="Genomic_DNA"/>
</dbReference>
<evidence type="ECO:0000313" key="1">
    <source>
        <dbReference type="EMBL" id="MET7014358.1"/>
    </source>
</evidence>
<organism evidence="1 2">
    <name type="scientific">Uliginosibacterium flavum</name>
    <dbReference type="NCBI Taxonomy" id="1396831"/>
    <lineage>
        <taxon>Bacteria</taxon>
        <taxon>Pseudomonadati</taxon>
        <taxon>Pseudomonadota</taxon>
        <taxon>Betaproteobacteria</taxon>
        <taxon>Rhodocyclales</taxon>
        <taxon>Zoogloeaceae</taxon>
        <taxon>Uliginosibacterium</taxon>
    </lineage>
</organism>
<dbReference type="Proteomes" id="UP001549691">
    <property type="component" value="Unassembled WGS sequence"/>
</dbReference>
<comment type="caution">
    <text evidence="1">The sequence shown here is derived from an EMBL/GenBank/DDBJ whole genome shotgun (WGS) entry which is preliminary data.</text>
</comment>
<name>A0ABV2TLD9_9RHOO</name>
<gene>
    <name evidence="1" type="ORF">ABXR19_09170</name>
</gene>
<dbReference type="RefSeq" id="WP_354600820.1">
    <property type="nucleotide sequence ID" value="NZ_JBEWZI010000008.1"/>
</dbReference>
<sequence>MMTPTIKYLILGAVVFVVLWLGSHLHIALAVVGGPAIGILFGAIYERIFPHAYDSKVKDRSDS</sequence>
<protein>
    <submittedName>
        <fullName evidence="1">Uncharacterized protein</fullName>
    </submittedName>
</protein>
<evidence type="ECO:0000313" key="2">
    <source>
        <dbReference type="Proteomes" id="UP001549691"/>
    </source>
</evidence>